<dbReference type="GO" id="GO:0030638">
    <property type="term" value="P:polyketide metabolic process"/>
    <property type="evidence" value="ECO:0007669"/>
    <property type="project" value="InterPro"/>
</dbReference>
<dbReference type="EMBL" id="SMFZ01000001">
    <property type="protein sequence ID" value="TCK26755.1"/>
    <property type="molecule type" value="Genomic_DNA"/>
</dbReference>
<evidence type="ECO:0000313" key="2">
    <source>
        <dbReference type="Proteomes" id="UP000295560"/>
    </source>
</evidence>
<dbReference type="InterPro" id="IPR009959">
    <property type="entry name" value="Cyclase_SnoaL-like"/>
</dbReference>
<dbReference type="InterPro" id="IPR032710">
    <property type="entry name" value="NTF2-like_dom_sf"/>
</dbReference>
<reference evidence="1 2" key="1">
    <citation type="submission" date="2019-03" db="EMBL/GenBank/DDBJ databases">
        <title>Sequencing the genomes of 1000 actinobacteria strains.</title>
        <authorList>
            <person name="Klenk H.-P."/>
        </authorList>
    </citation>
    <scope>NUCLEOTIDE SEQUENCE [LARGE SCALE GENOMIC DNA]</scope>
    <source>
        <strain evidence="1 2">DSM 44969</strain>
    </source>
</reference>
<sequence length="144" mass="15725">MTVPDGRPPAAEFWAGLADRDVAAAFSVVADDAEVTIIPAGVVGTSDAGRRFFEDTVSAFPDVEFFVKNSFTGTDGVTVTEVSMEGTQAGDYLGVINQEKHIDVDQVWLVHDDGNQVRSITGYWCQNQLYRRLAVKRLDQVAII</sequence>
<accession>A0A4R1HZU1</accession>
<proteinExistence type="predicted"/>
<dbReference type="AlphaFoldDB" id="A0A4R1HZU1"/>
<organism evidence="1 2">
    <name type="scientific">Pseudonocardia endophytica</name>
    <dbReference type="NCBI Taxonomy" id="401976"/>
    <lineage>
        <taxon>Bacteria</taxon>
        <taxon>Bacillati</taxon>
        <taxon>Actinomycetota</taxon>
        <taxon>Actinomycetes</taxon>
        <taxon>Pseudonocardiales</taxon>
        <taxon>Pseudonocardiaceae</taxon>
        <taxon>Pseudonocardia</taxon>
    </lineage>
</organism>
<dbReference type="Pfam" id="PF07366">
    <property type="entry name" value="SnoaL"/>
    <property type="match status" value="1"/>
</dbReference>
<keyword evidence="2" id="KW-1185">Reference proteome</keyword>
<dbReference type="Proteomes" id="UP000295560">
    <property type="component" value="Unassembled WGS sequence"/>
</dbReference>
<dbReference type="SUPFAM" id="SSF54427">
    <property type="entry name" value="NTF2-like"/>
    <property type="match status" value="1"/>
</dbReference>
<evidence type="ECO:0000313" key="1">
    <source>
        <dbReference type="EMBL" id="TCK26755.1"/>
    </source>
</evidence>
<protein>
    <submittedName>
        <fullName evidence="1">SnoaL-like polyketide cyclase</fullName>
    </submittedName>
</protein>
<dbReference type="Gene3D" id="3.10.450.50">
    <property type="match status" value="1"/>
</dbReference>
<comment type="caution">
    <text evidence="1">The sequence shown here is derived from an EMBL/GenBank/DDBJ whole genome shotgun (WGS) entry which is preliminary data.</text>
</comment>
<name>A0A4R1HZU1_PSEEN</name>
<gene>
    <name evidence="1" type="ORF">EV378_2600</name>
</gene>
<dbReference type="RefSeq" id="WP_207908654.1">
    <property type="nucleotide sequence ID" value="NZ_SMFZ01000001.1"/>
</dbReference>